<dbReference type="EMBL" id="FLUQ01000001">
    <property type="protein sequence ID" value="SBV96554.1"/>
    <property type="molecule type" value="Genomic_DNA"/>
</dbReference>
<reference evidence="6" key="1">
    <citation type="submission" date="2016-04" db="EMBL/GenBank/DDBJ databases">
        <authorList>
            <person name="Evans L.H."/>
            <person name="Alamgir A."/>
            <person name="Owens N."/>
            <person name="Weber N.D."/>
            <person name="Virtaneva K."/>
            <person name="Barbian K."/>
            <person name="Babar A."/>
            <person name="Rosenke K."/>
        </authorList>
    </citation>
    <scope>NUCLEOTIDE SEQUENCE</scope>
    <source>
        <strain evidence="6">86</strain>
    </source>
</reference>
<dbReference type="InterPro" id="IPR036388">
    <property type="entry name" value="WH-like_DNA-bd_sf"/>
</dbReference>
<keyword evidence="2" id="KW-0805">Transcription regulation</keyword>
<gene>
    <name evidence="6" type="ORF">KL86DPRO_11064</name>
</gene>
<evidence type="ECO:0000256" key="1">
    <source>
        <dbReference type="ARBA" id="ARBA00009437"/>
    </source>
</evidence>
<evidence type="ECO:0000313" key="6">
    <source>
        <dbReference type="EMBL" id="SBV96554.1"/>
    </source>
</evidence>
<dbReference type="InterPro" id="IPR036390">
    <property type="entry name" value="WH_DNA-bd_sf"/>
</dbReference>
<dbReference type="PRINTS" id="PR00039">
    <property type="entry name" value="HTHLYSR"/>
</dbReference>
<name>A0A212JAS6_9DELT</name>
<dbReference type="SUPFAM" id="SSF46785">
    <property type="entry name" value="Winged helix' DNA-binding domain"/>
    <property type="match status" value="1"/>
</dbReference>
<dbReference type="PANTHER" id="PTHR30126:SF94">
    <property type="entry name" value="LYSR FAMILY TRANSCRIPTIONAL REGULATOR"/>
    <property type="match status" value="1"/>
</dbReference>
<sequence length="300" mass="33243">MNITLKQLQVFVAVARHQNLSRASEALFMTKGAVSQSLGELERRLGVALFDRAHPKLHLNHEGKRLLPMADELVHRAEDVERSFSGTANEGAEGNFLRVGCTQTIGNDVLPELLAGFSATAGWLPEVTIANTAEILRMLASFTLDAALLEGEERLPEIVFEPWIEDEMVVIAPPGHRLAQGHRVHPARELAKERWIVREVDSGSREYFNHTLGPLVEPMTIALTLSSPATIVRSVSQGLGLAFVSRLSASRAKSGSVAVIALKERFSRTFSICYHSRKYHSAAMRAFLSFCREDFSSRER</sequence>
<comment type="similarity">
    <text evidence="1">Belongs to the LysR transcriptional regulatory family.</text>
</comment>
<evidence type="ECO:0000256" key="4">
    <source>
        <dbReference type="ARBA" id="ARBA00023163"/>
    </source>
</evidence>
<dbReference type="InterPro" id="IPR000847">
    <property type="entry name" value="LysR_HTH_N"/>
</dbReference>
<dbReference type="Pfam" id="PF03466">
    <property type="entry name" value="LysR_substrate"/>
    <property type="match status" value="1"/>
</dbReference>
<dbReference type="PANTHER" id="PTHR30126">
    <property type="entry name" value="HTH-TYPE TRANSCRIPTIONAL REGULATOR"/>
    <property type="match status" value="1"/>
</dbReference>
<accession>A0A212JAS6</accession>
<organism evidence="6">
    <name type="scientific">uncultured delta proteobacterium</name>
    <dbReference type="NCBI Taxonomy" id="34034"/>
    <lineage>
        <taxon>Bacteria</taxon>
        <taxon>Deltaproteobacteria</taxon>
        <taxon>environmental samples</taxon>
    </lineage>
</organism>
<dbReference type="InterPro" id="IPR005119">
    <property type="entry name" value="LysR_subst-bd"/>
</dbReference>
<dbReference type="Gene3D" id="1.10.10.10">
    <property type="entry name" value="Winged helix-like DNA-binding domain superfamily/Winged helix DNA-binding domain"/>
    <property type="match status" value="1"/>
</dbReference>
<keyword evidence="4" id="KW-0804">Transcription</keyword>
<dbReference type="SUPFAM" id="SSF53850">
    <property type="entry name" value="Periplasmic binding protein-like II"/>
    <property type="match status" value="1"/>
</dbReference>
<dbReference type="PROSITE" id="PS50931">
    <property type="entry name" value="HTH_LYSR"/>
    <property type="match status" value="1"/>
</dbReference>
<protein>
    <submittedName>
        <fullName evidence="6">LysR family transcriptional regulator</fullName>
    </submittedName>
</protein>
<dbReference type="GO" id="GO:0003700">
    <property type="term" value="F:DNA-binding transcription factor activity"/>
    <property type="evidence" value="ECO:0007669"/>
    <property type="project" value="InterPro"/>
</dbReference>
<evidence type="ECO:0000259" key="5">
    <source>
        <dbReference type="PROSITE" id="PS50931"/>
    </source>
</evidence>
<keyword evidence="3" id="KW-0238">DNA-binding</keyword>
<evidence type="ECO:0000256" key="2">
    <source>
        <dbReference type="ARBA" id="ARBA00023015"/>
    </source>
</evidence>
<dbReference type="FunFam" id="1.10.10.10:FF:000001">
    <property type="entry name" value="LysR family transcriptional regulator"/>
    <property type="match status" value="1"/>
</dbReference>
<dbReference type="Gene3D" id="3.40.190.290">
    <property type="match status" value="1"/>
</dbReference>
<dbReference type="AlphaFoldDB" id="A0A212JAS6"/>
<dbReference type="GO" id="GO:0000976">
    <property type="term" value="F:transcription cis-regulatory region binding"/>
    <property type="evidence" value="ECO:0007669"/>
    <property type="project" value="TreeGrafter"/>
</dbReference>
<evidence type="ECO:0000256" key="3">
    <source>
        <dbReference type="ARBA" id="ARBA00023125"/>
    </source>
</evidence>
<feature type="domain" description="HTH lysR-type" evidence="5">
    <location>
        <begin position="3"/>
        <end position="60"/>
    </location>
</feature>
<proteinExistence type="inferred from homology"/>
<dbReference type="Pfam" id="PF00126">
    <property type="entry name" value="HTH_1"/>
    <property type="match status" value="1"/>
</dbReference>